<gene>
    <name evidence="3" type="primary">LOC110130943</name>
</gene>
<evidence type="ECO:0000256" key="1">
    <source>
        <dbReference type="SAM" id="MobiDB-lite"/>
    </source>
</evidence>
<feature type="compositionally biased region" description="Gly residues" evidence="1">
    <location>
        <begin position="131"/>
        <end position="140"/>
    </location>
</feature>
<accession>A0ABM4IDP7</accession>
<feature type="region of interest" description="Disordered" evidence="1">
    <location>
        <begin position="51"/>
        <end position="168"/>
    </location>
</feature>
<name>A0ABM4IDP7_ODOVR</name>
<feature type="compositionally biased region" description="Basic residues" evidence="1">
    <location>
        <begin position="106"/>
        <end position="120"/>
    </location>
</feature>
<reference evidence="3" key="2">
    <citation type="submission" date="2025-08" db="UniProtKB">
        <authorList>
            <consortium name="RefSeq"/>
        </authorList>
    </citation>
    <scope>IDENTIFICATION</scope>
    <source>
        <tissue evidence="3">Tongue muscle</tissue>
    </source>
</reference>
<sequence length="239" mass="25601">MECEDGSERAATVLTLQVPPPSHSSRIQSVWPVTNHCRRQCGAWKLHQEVCPGRRRSSPRRPTGHAPRGQRGAGSAAPRLYLSGARPPRTGSGGHLAGAGDAAEGRRRRTGRAFRSRRRTFLREVPRLGAGAAGRGGESGVPGRSRSAPPPHNMASSASWSAAGAEGTPPAQGDYGSYYSQSSTKKLSSLVTTSLIRQHHQHQGHHRALSRVPCAKQFIMLCSSQWGGCHICLVKGLNI</sequence>
<dbReference type="RefSeq" id="XP_070325937.1">
    <property type="nucleotide sequence ID" value="XM_070469836.1"/>
</dbReference>
<evidence type="ECO:0000313" key="2">
    <source>
        <dbReference type="Proteomes" id="UP001652640"/>
    </source>
</evidence>
<dbReference type="Proteomes" id="UP001652640">
    <property type="component" value="Chromosome 7"/>
</dbReference>
<feature type="compositionally biased region" description="Basic residues" evidence="1">
    <location>
        <begin position="53"/>
        <end position="63"/>
    </location>
</feature>
<evidence type="ECO:0000313" key="3">
    <source>
        <dbReference type="RefSeq" id="XP_070325937.1"/>
    </source>
</evidence>
<reference evidence="2" key="1">
    <citation type="journal article" date="2022" name="J. Hered.">
        <title>A De Novo Chromosome-Level Genome Assembly of the White-Tailed Deer, Odocoileus Virginianus.</title>
        <authorList>
            <person name="London E.W."/>
            <person name="Roca A.L."/>
            <person name="Novakofski J.E."/>
            <person name="Mateus-Pinilla N.E."/>
        </authorList>
    </citation>
    <scope>NUCLEOTIDE SEQUENCE [LARGE SCALE GENOMIC DNA]</scope>
</reference>
<organism evidence="2 3">
    <name type="scientific">Odocoileus virginianus</name>
    <name type="common">White-tailed deer</name>
    <dbReference type="NCBI Taxonomy" id="9874"/>
    <lineage>
        <taxon>Eukaryota</taxon>
        <taxon>Metazoa</taxon>
        <taxon>Chordata</taxon>
        <taxon>Craniata</taxon>
        <taxon>Vertebrata</taxon>
        <taxon>Euteleostomi</taxon>
        <taxon>Mammalia</taxon>
        <taxon>Eutheria</taxon>
        <taxon>Laurasiatheria</taxon>
        <taxon>Artiodactyla</taxon>
        <taxon>Ruminantia</taxon>
        <taxon>Pecora</taxon>
        <taxon>Cervidae</taxon>
        <taxon>Odocoileinae</taxon>
        <taxon>Odocoileus</taxon>
    </lineage>
</organism>
<proteinExistence type="predicted"/>
<protein>
    <submittedName>
        <fullName evidence="3">Uncharacterized protein</fullName>
    </submittedName>
</protein>
<dbReference type="GeneID" id="110130943"/>
<keyword evidence="2" id="KW-1185">Reference proteome</keyword>
<feature type="compositionally biased region" description="Low complexity" evidence="1">
    <location>
        <begin position="155"/>
        <end position="165"/>
    </location>
</feature>